<dbReference type="Pfam" id="PF12741">
    <property type="entry name" value="SusD-like"/>
    <property type="match status" value="1"/>
</dbReference>
<reference evidence="1" key="1">
    <citation type="submission" date="2023-02" db="EMBL/GenBank/DDBJ databases">
        <title>Polaribacter ponticola sp. nov., isolated from seawater.</title>
        <authorList>
            <person name="Baek J.H."/>
            <person name="Kim J.M."/>
            <person name="Choi D.G."/>
            <person name="Jeon C.O."/>
        </authorList>
    </citation>
    <scope>NUCLEOTIDE SEQUENCE</scope>
    <source>
        <strain evidence="1">MSW5</strain>
    </source>
</reference>
<name>A0ABT5SCD1_9FLAO</name>
<organism evidence="1 2">
    <name type="scientific">Polaribacter ponticola</name>
    <dbReference type="NCBI Taxonomy" id="2978475"/>
    <lineage>
        <taxon>Bacteria</taxon>
        <taxon>Pseudomonadati</taxon>
        <taxon>Bacteroidota</taxon>
        <taxon>Flavobacteriia</taxon>
        <taxon>Flavobacteriales</taxon>
        <taxon>Flavobacteriaceae</taxon>
    </lineage>
</organism>
<dbReference type="InterPro" id="IPR024302">
    <property type="entry name" value="SusD-like"/>
</dbReference>
<proteinExistence type="predicted"/>
<comment type="caution">
    <text evidence="1">The sequence shown here is derived from an EMBL/GenBank/DDBJ whole genome shotgun (WGS) entry which is preliminary data.</text>
</comment>
<dbReference type="SUPFAM" id="SSF48452">
    <property type="entry name" value="TPR-like"/>
    <property type="match status" value="1"/>
</dbReference>
<dbReference type="Proteomes" id="UP001151478">
    <property type="component" value="Unassembled WGS sequence"/>
</dbReference>
<dbReference type="Gene3D" id="1.25.40.390">
    <property type="match status" value="1"/>
</dbReference>
<protein>
    <submittedName>
        <fullName evidence="1">RagB/SusD family nutrient uptake outer membrane protein</fullName>
    </submittedName>
</protein>
<sequence>MKKIIRYTFASIIALSLSNCTSDFEDVNTNPNGLSQESLTQMNNHIGGSFTPMFLNVFNVTPAWNYQLQQGLMGDVFSGYMTPPTPFAGNVNNMTYSLVDGWNGFPWGDAYNSVMPYARDINNAVAETGDASGEKFVHLSNIIKVTAMHRVSDIYGPIRYTKYNDFATTGEYDSQKVAYEAFFSDLTASISGLKQFEGETQFAAFDMSNLNGDIALWRKFANSLRLRLALRVVNIDPALAKTQGELALKSDAGLLESSMIINTGFAHPITVISGSWGDIRMGAEMESILTGYNDDRIEKYFNPSADATLSGDYKGIRMGIEIDAKGQYLDHSSIGSVIDGETLTWMTAAEVHFLKAEAALRNWTGAGTTTQNYEAGVTASFTQHGIGNVAAYLADNTSTPADFVDALNATNNIAYPSDVKIKYNASGSNEEQLEQIITQKWIAMFPDGQEAWSEFRRTGYPRIFPVVVNNSAGKIDTDIQIRRINFVESEVNTNAANVTIAKGFLNGPDTGGTRLWWDTGSNF</sequence>
<accession>A0ABT5SCD1</accession>
<dbReference type="EMBL" id="JAOSLC020000003">
    <property type="protein sequence ID" value="MDD7915771.1"/>
    <property type="molecule type" value="Genomic_DNA"/>
</dbReference>
<dbReference type="RefSeq" id="WP_265726499.1">
    <property type="nucleotide sequence ID" value="NZ_JAOSLC020000003.1"/>
</dbReference>
<gene>
    <name evidence="1" type="ORF">N5A56_015690</name>
</gene>
<keyword evidence="2" id="KW-1185">Reference proteome</keyword>
<dbReference type="InterPro" id="IPR011990">
    <property type="entry name" value="TPR-like_helical_dom_sf"/>
</dbReference>
<evidence type="ECO:0000313" key="1">
    <source>
        <dbReference type="EMBL" id="MDD7915771.1"/>
    </source>
</evidence>
<evidence type="ECO:0000313" key="2">
    <source>
        <dbReference type="Proteomes" id="UP001151478"/>
    </source>
</evidence>